<dbReference type="InterPro" id="IPR050879">
    <property type="entry name" value="Acyltransferase_3"/>
</dbReference>
<reference evidence="3 4" key="1">
    <citation type="submission" date="2017-09" db="EMBL/GenBank/DDBJ databases">
        <title>Comparative genomics of rhizobia isolated from Phaseolus vulgaris in China.</title>
        <authorList>
            <person name="Tong W."/>
        </authorList>
    </citation>
    <scope>NUCLEOTIDE SEQUENCE [LARGE SCALE GENOMIC DNA]</scope>
    <source>
        <strain evidence="3 4">PCH1</strain>
    </source>
</reference>
<evidence type="ECO:0000313" key="4">
    <source>
        <dbReference type="Proteomes" id="UP000220353"/>
    </source>
</evidence>
<evidence type="ECO:0000259" key="2">
    <source>
        <dbReference type="Pfam" id="PF01757"/>
    </source>
</evidence>
<feature type="transmembrane region" description="Helical" evidence="1">
    <location>
        <begin position="12"/>
        <end position="30"/>
    </location>
</feature>
<evidence type="ECO:0000256" key="1">
    <source>
        <dbReference type="SAM" id="Phobius"/>
    </source>
</evidence>
<feature type="transmembrane region" description="Helical" evidence="1">
    <location>
        <begin position="36"/>
        <end position="54"/>
    </location>
</feature>
<feature type="transmembrane region" description="Helical" evidence="1">
    <location>
        <begin position="75"/>
        <end position="94"/>
    </location>
</feature>
<dbReference type="PANTHER" id="PTHR23028:SF53">
    <property type="entry name" value="ACYL_TRANSF_3 DOMAIN-CONTAINING PROTEIN"/>
    <property type="match status" value="1"/>
</dbReference>
<dbReference type="Proteomes" id="UP000220353">
    <property type="component" value="Unassembled WGS sequence"/>
</dbReference>
<sequence>MQIARDRQLDGLRAVAVSLVLYAHFFAADGSHWGHIGVRLFFVLSGFLITRLLLDARADTRFEAGTALGSFYARRALRIFPPYFAVLGFVWLIGLEHSKEVLAWHALYLSNFWYALQNEWTPWVLCHTWSLSIEEQFYIVWPLVVLVAPRRSIAGICVGVIALSLAFRFYWPLTGTPSLARDLLPPASMDALAAGGLLAVHRSRNEAWPQWVRKSWIPLMAISLILLWLRPVPKTPLLEWLAWVGLEIFPLVPLALLVGSCARGIAGPLGRLFECAPMAALGRISYGVYLYHAIVLAVVVQAQSFIPVNVSEQGMGRFLVAGAGTLVLASISWFAFEQPLNALKRHFPYVRRRSGGAATVRIGPERGNDDTPAYLRASGDCAKALETSDVH</sequence>
<protein>
    <submittedName>
        <fullName evidence="3">Acyltransferase</fullName>
    </submittedName>
</protein>
<keyword evidence="1" id="KW-0472">Membrane</keyword>
<feature type="domain" description="Acyltransferase 3" evidence="2">
    <location>
        <begin position="8"/>
        <end position="331"/>
    </location>
</feature>
<dbReference type="Pfam" id="PF01757">
    <property type="entry name" value="Acyl_transf_3"/>
    <property type="match status" value="1"/>
</dbReference>
<dbReference type="GO" id="GO:0016747">
    <property type="term" value="F:acyltransferase activity, transferring groups other than amino-acyl groups"/>
    <property type="evidence" value="ECO:0007669"/>
    <property type="project" value="InterPro"/>
</dbReference>
<feature type="transmembrane region" description="Helical" evidence="1">
    <location>
        <begin position="241"/>
        <end position="265"/>
    </location>
</feature>
<keyword evidence="3" id="KW-0808">Transferase</keyword>
<dbReference type="GO" id="GO:0016020">
    <property type="term" value="C:membrane"/>
    <property type="evidence" value="ECO:0007669"/>
    <property type="project" value="TreeGrafter"/>
</dbReference>
<organism evidence="3 4">
    <name type="scientific">Rhizobium fredii</name>
    <name type="common">Sinorhizobium fredii</name>
    <dbReference type="NCBI Taxonomy" id="380"/>
    <lineage>
        <taxon>Bacteria</taxon>
        <taxon>Pseudomonadati</taxon>
        <taxon>Pseudomonadota</taxon>
        <taxon>Alphaproteobacteria</taxon>
        <taxon>Hyphomicrobiales</taxon>
        <taxon>Rhizobiaceae</taxon>
        <taxon>Sinorhizobium/Ensifer group</taxon>
        <taxon>Sinorhizobium</taxon>
    </lineage>
</organism>
<name>A0A2A6LX46_RHIFR</name>
<dbReference type="InterPro" id="IPR002656">
    <property type="entry name" value="Acyl_transf_3_dom"/>
</dbReference>
<comment type="caution">
    <text evidence="3">The sequence shown here is derived from an EMBL/GenBank/DDBJ whole genome shotgun (WGS) entry which is preliminary data.</text>
</comment>
<dbReference type="PANTHER" id="PTHR23028">
    <property type="entry name" value="ACETYLTRANSFERASE"/>
    <property type="match status" value="1"/>
</dbReference>
<keyword evidence="3" id="KW-0012">Acyltransferase</keyword>
<feature type="transmembrane region" description="Helical" evidence="1">
    <location>
        <begin position="153"/>
        <end position="171"/>
    </location>
</feature>
<keyword evidence="1" id="KW-0812">Transmembrane</keyword>
<dbReference type="AlphaFoldDB" id="A0A2A6LX46"/>
<dbReference type="EMBL" id="NWTC01000011">
    <property type="protein sequence ID" value="PDT46907.1"/>
    <property type="molecule type" value="Genomic_DNA"/>
</dbReference>
<accession>A0A2A6LX46</accession>
<feature type="transmembrane region" description="Helical" evidence="1">
    <location>
        <begin position="286"/>
        <end position="306"/>
    </location>
</feature>
<keyword evidence="1" id="KW-1133">Transmembrane helix</keyword>
<feature type="transmembrane region" description="Helical" evidence="1">
    <location>
        <begin position="318"/>
        <end position="336"/>
    </location>
</feature>
<dbReference type="RefSeq" id="WP_097587075.1">
    <property type="nucleotide sequence ID" value="NZ_NWTC01000011.1"/>
</dbReference>
<evidence type="ECO:0000313" key="3">
    <source>
        <dbReference type="EMBL" id="PDT46907.1"/>
    </source>
</evidence>
<feature type="transmembrane region" description="Helical" evidence="1">
    <location>
        <begin position="212"/>
        <end position="229"/>
    </location>
</feature>
<gene>
    <name evidence="3" type="ORF">CO661_16545</name>
</gene>
<dbReference type="GO" id="GO:0009103">
    <property type="term" value="P:lipopolysaccharide biosynthetic process"/>
    <property type="evidence" value="ECO:0007669"/>
    <property type="project" value="TreeGrafter"/>
</dbReference>
<proteinExistence type="predicted"/>